<keyword evidence="3" id="KW-0479">Metal-binding</keyword>
<evidence type="ECO:0000313" key="5">
    <source>
        <dbReference type="Proteomes" id="UP001214131"/>
    </source>
</evidence>
<feature type="binding site" evidence="3">
    <location>
        <position position="57"/>
    </location>
    <ligand>
        <name>Mg(2+)</name>
        <dbReference type="ChEBI" id="CHEBI:18420"/>
        <label>1</label>
    </ligand>
</feature>
<sequence length="331" mass="36797">MTLQRKDIIMGCLFGGAAGDALGYPVEFDTYEQIQHQYGNTGIKFENFTGKPLISDDTQMTLFTASGLIDKSNYLENIWLNYQDWLETQFKPNKENMSHEPVSLLINNYPEIFASREPGGTCLRALMRGIRGTLEEPINDSKGCGGVMRVAPIGLLDDDFSDQQIIHLAAQSAALTHGHPLSTIASAFMADLIHQNVAGENRLRQAIQNTRILIQETFCDYSEIFTFMEMLDSTLGFIGNDEEDLTNLKMIGEGWVAEETLMIAIYATLKYENDPEKAIEVAVNHRGDSDSTGALTGQIIGTFHGIQCLPQNFISKLELKDAIVEMGNRLL</sequence>
<keyword evidence="3" id="KW-0460">Magnesium</keyword>
<dbReference type="SUPFAM" id="SSF101478">
    <property type="entry name" value="ADP-ribosylglycohydrolase"/>
    <property type="match status" value="1"/>
</dbReference>
<evidence type="ECO:0000313" key="4">
    <source>
        <dbReference type="EMBL" id="WEA56979.1"/>
    </source>
</evidence>
<feature type="binding site" evidence="3">
    <location>
        <position position="290"/>
    </location>
    <ligand>
        <name>Mg(2+)</name>
        <dbReference type="ChEBI" id="CHEBI:18420"/>
        <label>1</label>
    </ligand>
</feature>
<feature type="binding site" evidence="3">
    <location>
        <position position="55"/>
    </location>
    <ligand>
        <name>Mg(2+)</name>
        <dbReference type="ChEBI" id="CHEBI:18420"/>
        <label>1</label>
    </ligand>
</feature>
<dbReference type="InterPro" id="IPR036705">
    <property type="entry name" value="Ribosyl_crysJ1_sf"/>
</dbReference>
<dbReference type="GO" id="GO:0016787">
    <property type="term" value="F:hydrolase activity"/>
    <property type="evidence" value="ECO:0007669"/>
    <property type="project" value="UniProtKB-KW"/>
</dbReference>
<dbReference type="RefSeq" id="WP_235019559.1">
    <property type="nucleotide sequence ID" value="NZ_CAKMAM010000004.1"/>
</dbReference>
<keyword evidence="2" id="KW-0378">Hydrolase</keyword>
<feature type="binding site" evidence="3">
    <location>
        <position position="56"/>
    </location>
    <ligand>
        <name>Mg(2+)</name>
        <dbReference type="ChEBI" id="CHEBI:18420"/>
        <label>1</label>
    </ligand>
</feature>
<dbReference type="AlphaFoldDB" id="A0ABD7X660"/>
<evidence type="ECO:0000256" key="2">
    <source>
        <dbReference type="ARBA" id="ARBA00022801"/>
    </source>
</evidence>
<comment type="similarity">
    <text evidence="1">Belongs to the ADP-ribosylglycohydrolase family.</text>
</comment>
<feature type="binding site" evidence="3">
    <location>
        <position position="288"/>
    </location>
    <ligand>
        <name>Mg(2+)</name>
        <dbReference type="ChEBI" id="CHEBI:18420"/>
        <label>1</label>
    </ligand>
</feature>
<proteinExistence type="inferred from homology"/>
<gene>
    <name evidence="4" type="ORF">PWB86_07230</name>
</gene>
<evidence type="ECO:0000256" key="3">
    <source>
        <dbReference type="PIRSR" id="PIRSR605502-1"/>
    </source>
</evidence>
<dbReference type="InterPro" id="IPR050792">
    <property type="entry name" value="ADP-ribosylglycohydrolase"/>
</dbReference>
<accession>A0ABD7X660</accession>
<organism evidence="4 5">
    <name type="scientific">Pediococcus pentosaceus</name>
    <dbReference type="NCBI Taxonomy" id="1255"/>
    <lineage>
        <taxon>Bacteria</taxon>
        <taxon>Bacillati</taxon>
        <taxon>Bacillota</taxon>
        <taxon>Bacilli</taxon>
        <taxon>Lactobacillales</taxon>
        <taxon>Lactobacillaceae</taxon>
        <taxon>Pediococcus</taxon>
    </lineage>
</organism>
<dbReference type="Pfam" id="PF03747">
    <property type="entry name" value="ADP_ribosyl_GH"/>
    <property type="match status" value="1"/>
</dbReference>
<name>A0ABD7X660_PEDPE</name>
<dbReference type="PANTHER" id="PTHR16222:SF24">
    <property type="entry name" value="ADP-RIBOSYLHYDROLASE ARH3"/>
    <property type="match status" value="1"/>
</dbReference>
<dbReference type="InterPro" id="IPR005502">
    <property type="entry name" value="Ribosyl_crysJ1"/>
</dbReference>
<reference evidence="4 5" key="1">
    <citation type="submission" date="2023-02" db="EMBL/GenBank/DDBJ databases">
        <title>Comparative genomics and fermentation flavor characterization of five lactic acid bacteria reveal flavor biosynthesis metabolic pathways in fermented muskmelon puree.</title>
        <authorList>
            <person name="Yuan L."/>
            <person name="Li M."/>
            <person name="Xu X."/>
            <person name="Lao F."/>
            <person name="Wu J."/>
        </authorList>
    </citation>
    <scope>NUCLEOTIDE SEQUENCE [LARGE SCALE GENOMIC DNA]</scope>
    <source>
        <strain evidence="4 5">Ca-4</strain>
    </source>
</reference>
<feature type="binding site" evidence="3">
    <location>
        <position position="291"/>
    </location>
    <ligand>
        <name>Mg(2+)</name>
        <dbReference type="ChEBI" id="CHEBI:18420"/>
        <label>1</label>
    </ligand>
</feature>
<dbReference type="Gene3D" id="1.10.4080.10">
    <property type="entry name" value="ADP-ribosylation/Crystallin J1"/>
    <property type="match status" value="1"/>
</dbReference>
<dbReference type="Proteomes" id="UP001214131">
    <property type="component" value="Chromosome"/>
</dbReference>
<comment type="cofactor">
    <cofactor evidence="3">
        <name>Mg(2+)</name>
        <dbReference type="ChEBI" id="CHEBI:18420"/>
    </cofactor>
    <text evidence="3">Binds 2 magnesium ions per subunit.</text>
</comment>
<dbReference type="PANTHER" id="PTHR16222">
    <property type="entry name" value="ADP-RIBOSYLGLYCOHYDROLASE"/>
    <property type="match status" value="1"/>
</dbReference>
<evidence type="ECO:0000256" key="1">
    <source>
        <dbReference type="ARBA" id="ARBA00010702"/>
    </source>
</evidence>
<protein>
    <submittedName>
        <fullName evidence="4">ADP-ribosylglycohydrolase family protein</fullName>
    </submittedName>
</protein>
<dbReference type="EMBL" id="CP118739">
    <property type="protein sequence ID" value="WEA56979.1"/>
    <property type="molecule type" value="Genomic_DNA"/>
</dbReference>